<dbReference type="EMBL" id="AMZH03014903">
    <property type="protein sequence ID" value="RRT46865.1"/>
    <property type="molecule type" value="Genomic_DNA"/>
</dbReference>
<feature type="region of interest" description="Disordered" evidence="7">
    <location>
        <begin position="1"/>
        <end position="24"/>
    </location>
</feature>
<gene>
    <name evidence="9" type="ORF">B296_00031106</name>
</gene>
<evidence type="ECO:0000313" key="9">
    <source>
        <dbReference type="EMBL" id="RRT46865.1"/>
    </source>
</evidence>
<dbReference type="InterPro" id="IPR050432">
    <property type="entry name" value="FAD-linked_Oxidoreductases_BP"/>
</dbReference>
<dbReference type="InterPro" id="IPR016164">
    <property type="entry name" value="FAD-linked_Oxase-like_C"/>
</dbReference>
<dbReference type="SUPFAM" id="SSF55103">
    <property type="entry name" value="FAD-linked oxidases, C-terminal domain"/>
    <property type="match status" value="1"/>
</dbReference>
<comment type="similarity">
    <text evidence="2">Belongs to the oxygen-dependent FAD-linked oxidoreductase family.</text>
</comment>
<keyword evidence="5" id="KW-0274">FAD</keyword>
<dbReference type="InterPro" id="IPR015345">
    <property type="entry name" value="Cytokinin_DH_FAD/cytokin-bd"/>
</dbReference>
<evidence type="ECO:0000256" key="2">
    <source>
        <dbReference type="ARBA" id="ARBA00005466"/>
    </source>
</evidence>
<feature type="domain" description="FAD-binding PCMH-type" evidence="8">
    <location>
        <begin position="55"/>
        <end position="232"/>
    </location>
</feature>
<dbReference type="InterPro" id="IPR016167">
    <property type="entry name" value="FAD-bd_PCMH_sub1"/>
</dbReference>
<evidence type="ECO:0000256" key="1">
    <source>
        <dbReference type="ARBA" id="ARBA00001974"/>
    </source>
</evidence>
<keyword evidence="6" id="KW-0560">Oxidoreductase</keyword>
<dbReference type="InterPro" id="IPR016170">
    <property type="entry name" value="Cytok_DH_C_sf"/>
</dbReference>
<dbReference type="InterPro" id="IPR036318">
    <property type="entry name" value="FAD-bd_PCMH-like_sf"/>
</dbReference>
<dbReference type="AlphaFoldDB" id="A0A426Y521"/>
<name>A0A426Y521_ENSVE</name>
<dbReference type="GO" id="GO:0019139">
    <property type="term" value="F:cytokinin dehydrogenase activity"/>
    <property type="evidence" value="ECO:0007669"/>
    <property type="project" value="UniProtKB-EC"/>
</dbReference>
<dbReference type="PANTHER" id="PTHR13878">
    <property type="entry name" value="GULONOLACTONE OXIDASE"/>
    <property type="match status" value="1"/>
</dbReference>
<reference evidence="9 10" key="1">
    <citation type="journal article" date="2014" name="Agronomy (Basel)">
        <title>A Draft Genome Sequence for Ensete ventricosum, the Drought-Tolerant Tree Against Hunger.</title>
        <authorList>
            <person name="Harrison J."/>
            <person name="Moore K.A."/>
            <person name="Paszkiewicz K."/>
            <person name="Jones T."/>
            <person name="Grant M."/>
            <person name="Ambacheew D."/>
            <person name="Muzemil S."/>
            <person name="Studholme D.J."/>
        </authorList>
    </citation>
    <scope>NUCLEOTIDE SEQUENCE [LARGE SCALE GENOMIC DNA]</scope>
</reference>
<evidence type="ECO:0000256" key="4">
    <source>
        <dbReference type="ARBA" id="ARBA00022630"/>
    </source>
</evidence>
<evidence type="ECO:0000313" key="10">
    <source>
        <dbReference type="Proteomes" id="UP000287651"/>
    </source>
</evidence>
<proteinExistence type="inferred from homology"/>
<dbReference type="GO" id="GO:0009690">
    <property type="term" value="P:cytokinin metabolic process"/>
    <property type="evidence" value="ECO:0007669"/>
    <property type="project" value="InterPro"/>
</dbReference>
<sequence length="580" mass="64487">MIAYLDRQQQQQQQQQRLVPDGGVELDPDHSILRALDSDATGDVDAAARDFGGMVFLKPARFLRPSTADDVAGAVVLASRSSRLTVAARGNGHSVRGQAMADGGIVLDMRTLGPIMEIVRCGGTAAAVDVPAGALWAEVLSWAVRNHGMAPVSWTDYLGLTVGGTLSNGGISGQAFRHGPQVANVTELEVVTGDGERLVCSPSSASDLFFAVLGGLGQFGVITRARIPLVRWIRVVYGAFDEYARDAEWLVTRDDSAAFDYVEGFVFRNDASDPVSGWSSVPIPAGSAFDPARIPADLSPILYCLELALHHDHIQDDNQRDLNVSDTPRPTRERYPIVCPRPESFIHPRRDESPLLIAPLFVCALMSLFWQRVKEMLRPLRYLRGLEFAADVSYVEFLSRVGRVEEEARASGTWATPHPWLNLLVSSSDIADFDRTVFKRVLSRGIGGPMLVYPLRRSNVLPFRLTSACWWRRRWDERMSVAVPDGELFYLVALLRFVTPHAGEAAVKEAVAQNQEILRHCRNKGYDFKVYIPHYESEADWGRHFDGDWTRFIERKRRYDPMAILSPGQTIFSRARPPAS</sequence>
<dbReference type="Proteomes" id="UP000287651">
    <property type="component" value="Unassembled WGS sequence"/>
</dbReference>
<dbReference type="Gene3D" id="3.30.43.10">
    <property type="entry name" value="Uridine Diphospho-n-acetylenolpyruvylglucosamine Reductase, domain 2"/>
    <property type="match status" value="1"/>
</dbReference>
<evidence type="ECO:0000259" key="8">
    <source>
        <dbReference type="PROSITE" id="PS51387"/>
    </source>
</evidence>
<protein>
    <recommendedName>
        <fullName evidence="3">cytokinin dehydrogenase</fullName>
        <ecNumber evidence="3">1.5.99.12</ecNumber>
    </recommendedName>
</protein>
<evidence type="ECO:0000256" key="3">
    <source>
        <dbReference type="ARBA" id="ARBA00011928"/>
    </source>
</evidence>
<dbReference type="Gene3D" id="3.40.462.10">
    <property type="entry name" value="FAD-linked oxidases, C-terminal domain"/>
    <property type="match status" value="2"/>
</dbReference>
<dbReference type="SUPFAM" id="SSF56176">
    <property type="entry name" value="FAD-binding/transporter-associated domain-like"/>
    <property type="match status" value="1"/>
</dbReference>
<dbReference type="Gene3D" id="3.30.465.10">
    <property type="match status" value="1"/>
</dbReference>
<evidence type="ECO:0000256" key="5">
    <source>
        <dbReference type="ARBA" id="ARBA00022827"/>
    </source>
</evidence>
<dbReference type="InterPro" id="IPR016169">
    <property type="entry name" value="FAD-bd_PCMH_sub2"/>
</dbReference>
<accession>A0A426Y521</accession>
<comment type="caution">
    <text evidence="9">The sequence shown here is derived from an EMBL/GenBank/DDBJ whole genome shotgun (WGS) entry which is preliminary data.</text>
</comment>
<dbReference type="GO" id="GO:0071949">
    <property type="term" value="F:FAD binding"/>
    <property type="evidence" value="ECO:0007669"/>
    <property type="project" value="InterPro"/>
</dbReference>
<dbReference type="EC" id="1.5.99.12" evidence="3"/>
<dbReference type="Pfam" id="PF01565">
    <property type="entry name" value="FAD_binding_4"/>
    <property type="match status" value="1"/>
</dbReference>
<dbReference type="InterPro" id="IPR006094">
    <property type="entry name" value="Oxid_FAD_bind_N"/>
</dbReference>
<evidence type="ECO:0000256" key="6">
    <source>
        <dbReference type="ARBA" id="ARBA00023002"/>
    </source>
</evidence>
<evidence type="ECO:0000256" key="7">
    <source>
        <dbReference type="SAM" id="MobiDB-lite"/>
    </source>
</evidence>
<dbReference type="PANTHER" id="PTHR13878:SF112">
    <property type="entry name" value="CYTOKININ DEHYDROGENASE 7"/>
    <property type="match status" value="1"/>
</dbReference>
<organism evidence="9 10">
    <name type="scientific">Ensete ventricosum</name>
    <name type="common">Abyssinian banana</name>
    <name type="synonym">Musa ensete</name>
    <dbReference type="NCBI Taxonomy" id="4639"/>
    <lineage>
        <taxon>Eukaryota</taxon>
        <taxon>Viridiplantae</taxon>
        <taxon>Streptophyta</taxon>
        <taxon>Embryophyta</taxon>
        <taxon>Tracheophyta</taxon>
        <taxon>Spermatophyta</taxon>
        <taxon>Magnoliopsida</taxon>
        <taxon>Liliopsida</taxon>
        <taxon>Zingiberales</taxon>
        <taxon>Musaceae</taxon>
        <taxon>Ensete</taxon>
    </lineage>
</organism>
<dbReference type="PROSITE" id="PS51387">
    <property type="entry name" value="FAD_PCMH"/>
    <property type="match status" value="1"/>
</dbReference>
<dbReference type="Pfam" id="PF09265">
    <property type="entry name" value="Cytokin-bind"/>
    <property type="match status" value="2"/>
</dbReference>
<comment type="cofactor">
    <cofactor evidence="1">
        <name>FAD</name>
        <dbReference type="ChEBI" id="CHEBI:57692"/>
    </cofactor>
</comment>
<keyword evidence="4" id="KW-0285">Flavoprotein</keyword>
<dbReference type="InterPro" id="IPR016166">
    <property type="entry name" value="FAD-bd_PCMH"/>
</dbReference>